<protein>
    <submittedName>
        <fullName evidence="4">NAD-P-binding protein</fullName>
    </submittedName>
</protein>
<gene>
    <name evidence="4" type="ORF">BXZ70DRAFT_900056</name>
</gene>
<comment type="caution">
    <text evidence="4">The sequence shown here is derived from an EMBL/GenBank/DDBJ whole genome shotgun (WGS) entry which is preliminary data.</text>
</comment>
<evidence type="ECO:0000256" key="1">
    <source>
        <dbReference type="ARBA" id="ARBA00006484"/>
    </source>
</evidence>
<dbReference type="OrthoDB" id="2962696at2759"/>
<organism evidence="4 5">
    <name type="scientific">Cristinia sonorae</name>
    <dbReference type="NCBI Taxonomy" id="1940300"/>
    <lineage>
        <taxon>Eukaryota</taxon>
        <taxon>Fungi</taxon>
        <taxon>Dikarya</taxon>
        <taxon>Basidiomycota</taxon>
        <taxon>Agaricomycotina</taxon>
        <taxon>Agaricomycetes</taxon>
        <taxon>Agaricomycetidae</taxon>
        <taxon>Agaricales</taxon>
        <taxon>Pleurotineae</taxon>
        <taxon>Stephanosporaceae</taxon>
        <taxon>Cristinia</taxon>
    </lineage>
</organism>
<evidence type="ECO:0000256" key="2">
    <source>
        <dbReference type="ARBA" id="ARBA00022857"/>
    </source>
</evidence>
<sequence>MPDKSASAGAALEGLKDVATLFNVQGMVAVITGGGTGIGLMMAKALENNGATVYIVANRLEILEEAARNNNRYGKIIPLRCDVSCRESILGIVKTIKERHGYINLLVNNAGVAHNLLPKLPTPTSTNGDITAFQDVLWNAGTPEEFAHSFDVNTTGIWYTTVAFLELLDAGNKQGNMEGVTSQVVTVASGGAFRKDDKVFSVSYTLSKAAATHLGKMMANFLNDWQIRSNVVAPGIWLTPMTEGVVDDAIVKAGVPMNRVGDINDMGGLILFLASKAGSYVNGTVQLIDGGRLTLFPSTY</sequence>
<dbReference type="EMBL" id="JAEVFJ010000043">
    <property type="protein sequence ID" value="KAH8085989.1"/>
    <property type="molecule type" value="Genomic_DNA"/>
</dbReference>
<dbReference type="PANTHER" id="PTHR43618:SF18">
    <property type="entry name" value="SHORT CHAIN DEHYDROGENASE_REDUCTASE FAMILY (AFU_ORTHOLOGUE AFUA_5G12480)"/>
    <property type="match status" value="1"/>
</dbReference>
<dbReference type="PANTHER" id="PTHR43618">
    <property type="entry name" value="7-ALPHA-HYDROXYSTEROID DEHYDROGENASE"/>
    <property type="match status" value="1"/>
</dbReference>
<reference evidence="4" key="1">
    <citation type="journal article" date="2021" name="New Phytol.">
        <title>Evolutionary innovations through gain and loss of genes in the ectomycorrhizal Boletales.</title>
        <authorList>
            <person name="Wu G."/>
            <person name="Miyauchi S."/>
            <person name="Morin E."/>
            <person name="Kuo A."/>
            <person name="Drula E."/>
            <person name="Varga T."/>
            <person name="Kohler A."/>
            <person name="Feng B."/>
            <person name="Cao Y."/>
            <person name="Lipzen A."/>
            <person name="Daum C."/>
            <person name="Hundley H."/>
            <person name="Pangilinan J."/>
            <person name="Johnson J."/>
            <person name="Barry K."/>
            <person name="LaButti K."/>
            <person name="Ng V."/>
            <person name="Ahrendt S."/>
            <person name="Min B."/>
            <person name="Choi I.G."/>
            <person name="Park H."/>
            <person name="Plett J.M."/>
            <person name="Magnuson J."/>
            <person name="Spatafora J.W."/>
            <person name="Nagy L.G."/>
            <person name="Henrissat B."/>
            <person name="Grigoriev I.V."/>
            <person name="Yang Z.L."/>
            <person name="Xu J."/>
            <person name="Martin F.M."/>
        </authorList>
    </citation>
    <scope>NUCLEOTIDE SEQUENCE</scope>
    <source>
        <strain evidence="4">KKN 215</strain>
    </source>
</reference>
<dbReference type="InterPro" id="IPR052178">
    <property type="entry name" value="Sec_Metab_Biosynth_SDR"/>
</dbReference>
<keyword evidence="2" id="KW-0521">NADP</keyword>
<keyword evidence="3" id="KW-0560">Oxidoreductase</keyword>
<accession>A0A8K0UGG4</accession>
<keyword evidence="5" id="KW-1185">Reference proteome</keyword>
<dbReference type="AlphaFoldDB" id="A0A8K0UGG4"/>
<evidence type="ECO:0000313" key="5">
    <source>
        <dbReference type="Proteomes" id="UP000813824"/>
    </source>
</evidence>
<dbReference type="Gene3D" id="3.40.50.720">
    <property type="entry name" value="NAD(P)-binding Rossmann-like Domain"/>
    <property type="match status" value="1"/>
</dbReference>
<dbReference type="Pfam" id="PF13561">
    <property type="entry name" value="adh_short_C2"/>
    <property type="match status" value="1"/>
</dbReference>
<dbReference type="GO" id="GO:0016491">
    <property type="term" value="F:oxidoreductase activity"/>
    <property type="evidence" value="ECO:0007669"/>
    <property type="project" value="UniProtKB-KW"/>
</dbReference>
<evidence type="ECO:0000313" key="4">
    <source>
        <dbReference type="EMBL" id="KAH8085989.1"/>
    </source>
</evidence>
<dbReference type="PRINTS" id="PR00081">
    <property type="entry name" value="GDHRDH"/>
</dbReference>
<dbReference type="SUPFAM" id="SSF51735">
    <property type="entry name" value="NAD(P)-binding Rossmann-fold domains"/>
    <property type="match status" value="1"/>
</dbReference>
<dbReference type="InterPro" id="IPR002347">
    <property type="entry name" value="SDR_fam"/>
</dbReference>
<dbReference type="InterPro" id="IPR036291">
    <property type="entry name" value="NAD(P)-bd_dom_sf"/>
</dbReference>
<dbReference type="Proteomes" id="UP000813824">
    <property type="component" value="Unassembled WGS sequence"/>
</dbReference>
<evidence type="ECO:0000256" key="3">
    <source>
        <dbReference type="ARBA" id="ARBA00023002"/>
    </source>
</evidence>
<comment type="similarity">
    <text evidence="1">Belongs to the short-chain dehydrogenases/reductases (SDR) family.</text>
</comment>
<name>A0A8K0UGG4_9AGAR</name>
<proteinExistence type="inferred from homology"/>